<name>A0AA38SIG4_9ASTR</name>
<proteinExistence type="predicted"/>
<organism evidence="2 3">
    <name type="scientific">Centaurea solstitialis</name>
    <name type="common">yellow star-thistle</name>
    <dbReference type="NCBI Taxonomy" id="347529"/>
    <lineage>
        <taxon>Eukaryota</taxon>
        <taxon>Viridiplantae</taxon>
        <taxon>Streptophyta</taxon>
        <taxon>Embryophyta</taxon>
        <taxon>Tracheophyta</taxon>
        <taxon>Spermatophyta</taxon>
        <taxon>Magnoliopsida</taxon>
        <taxon>eudicotyledons</taxon>
        <taxon>Gunneridae</taxon>
        <taxon>Pentapetalae</taxon>
        <taxon>asterids</taxon>
        <taxon>campanulids</taxon>
        <taxon>Asterales</taxon>
        <taxon>Asteraceae</taxon>
        <taxon>Carduoideae</taxon>
        <taxon>Cardueae</taxon>
        <taxon>Centaureinae</taxon>
        <taxon>Centaurea</taxon>
    </lineage>
</organism>
<dbReference type="PANTHER" id="PTHR11439:SF461">
    <property type="entry name" value="OS10G0432200 PROTEIN"/>
    <property type="match status" value="1"/>
</dbReference>
<comment type="caution">
    <text evidence="2">The sequence shown here is derived from an EMBL/GenBank/DDBJ whole genome shotgun (WGS) entry which is preliminary data.</text>
</comment>
<gene>
    <name evidence="2" type="ORF">OSB04_un000074</name>
</gene>
<reference evidence="2" key="1">
    <citation type="submission" date="2023-03" db="EMBL/GenBank/DDBJ databases">
        <title>Chromosome-scale reference genome and RAD-based genetic map of yellow starthistle (Centaurea solstitialis) reveal putative structural variation and QTLs associated with invader traits.</title>
        <authorList>
            <person name="Reatini B."/>
            <person name="Cang F.A."/>
            <person name="Jiang Q."/>
            <person name="Mckibben M.T.W."/>
            <person name="Barker M.S."/>
            <person name="Rieseberg L.H."/>
            <person name="Dlugosch K.M."/>
        </authorList>
    </citation>
    <scope>NUCLEOTIDE SEQUENCE</scope>
    <source>
        <strain evidence="2">CAN-66</strain>
        <tissue evidence="2">Leaf</tissue>
    </source>
</reference>
<dbReference type="InterPro" id="IPR013103">
    <property type="entry name" value="RVT_2"/>
</dbReference>
<dbReference type="Proteomes" id="UP001172457">
    <property type="component" value="Unassembled WGS sequence"/>
</dbReference>
<accession>A0AA38SIG4</accession>
<dbReference type="AlphaFoldDB" id="A0AA38SIG4"/>
<dbReference type="PANTHER" id="PTHR11439">
    <property type="entry name" value="GAG-POL-RELATED RETROTRANSPOSON"/>
    <property type="match status" value="1"/>
</dbReference>
<protein>
    <recommendedName>
        <fullName evidence="1">Reverse transcriptase Ty1/copia-type domain-containing protein</fullName>
    </recommendedName>
</protein>
<evidence type="ECO:0000259" key="1">
    <source>
        <dbReference type="Pfam" id="PF07727"/>
    </source>
</evidence>
<evidence type="ECO:0000313" key="3">
    <source>
        <dbReference type="Proteomes" id="UP001172457"/>
    </source>
</evidence>
<sequence>MRLAIASHGQKRLTIVKVPHPKIKGRHLLDARKDSVQDIGCYNDAIRIASLKQSLSSSFEMKDLGKLHYFLGLEVLSDSSGTYLCQAKYISDLLSKAAVSDNKVASTPLEHNLHLAPNSGPPLQDPTRYRQLVGSLVYLTVTRPDIAYAVHTVCQFMATPCSDHYVVVIRILRYLKGTMFHGLHFSSKSSLVDVRCFEILEASLVFERLEALKIFVVP</sequence>
<dbReference type="EMBL" id="JARYMX010000010">
    <property type="protein sequence ID" value="KAJ9536770.1"/>
    <property type="molecule type" value="Genomic_DNA"/>
</dbReference>
<evidence type="ECO:0000313" key="2">
    <source>
        <dbReference type="EMBL" id="KAJ9536770.1"/>
    </source>
</evidence>
<feature type="domain" description="Reverse transcriptase Ty1/copia-type" evidence="1">
    <location>
        <begin position="44"/>
        <end position="110"/>
    </location>
</feature>
<keyword evidence="3" id="KW-1185">Reference proteome</keyword>
<dbReference type="Pfam" id="PF07727">
    <property type="entry name" value="RVT_2"/>
    <property type="match status" value="1"/>
</dbReference>